<dbReference type="GO" id="GO:0010181">
    <property type="term" value="F:FMN binding"/>
    <property type="evidence" value="ECO:0007669"/>
    <property type="project" value="TreeGrafter"/>
</dbReference>
<dbReference type="HOGENOM" id="CLU_1599989_0_0_3"/>
<dbReference type="PANTHER" id="PTHR30543">
    <property type="entry name" value="CHROMATE REDUCTASE"/>
    <property type="match status" value="1"/>
</dbReference>
<dbReference type="GO" id="GO:0016491">
    <property type="term" value="F:oxidoreductase activity"/>
    <property type="evidence" value="ECO:0007669"/>
    <property type="project" value="InterPro"/>
</dbReference>
<evidence type="ECO:0000313" key="2">
    <source>
        <dbReference type="EMBL" id="CAE08886.1"/>
    </source>
</evidence>
<dbReference type="GO" id="GO:0005829">
    <property type="term" value="C:cytosol"/>
    <property type="evidence" value="ECO:0007669"/>
    <property type="project" value="TreeGrafter"/>
</dbReference>
<dbReference type="SUPFAM" id="SSF52218">
    <property type="entry name" value="Flavoproteins"/>
    <property type="match status" value="1"/>
</dbReference>
<gene>
    <name evidence="2" type="ordered locus">SYNW2371</name>
</gene>
<reference evidence="2 3" key="1">
    <citation type="journal article" date="2003" name="Nature">
        <title>The genome of a motile marine Synechococcus.</title>
        <authorList>
            <person name="Palenik B."/>
            <person name="Brahamsha B."/>
            <person name="Larimer F."/>
            <person name="Land M."/>
            <person name="Hauser L."/>
            <person name="Chain P."/>
            <person name="Lamerdin J."/>
            <person name="Regala W."/>
            <person name="Allen E.A."/>
            <person name="McCarren J."/>
            <person name="Paulsen I."/>
            <person name="Dufresne A."/>
            <person name="Partensky F."/>
            <person name="Webb E."/>
            <person name="Waterbury J."/>
        </authorList>
    </citation>
    <scope>NUCLEOTIDE SEQUENCE [LARGE SCALE GENOMIC DNA]</scope>
    <source>
        <strain evidence="2 3">WH8102</strain>
    </source>
</reference>
<dbReference type="KEGG" id="syw:SYNW2371"/>
<protein>
    <submittedName>
        <fullName evidence="2">Possible reductase</fullName>
    </submittedName>
</protein>
<dbReference type="InterPro" id="IPR029039">
    <property type="entry name" value="Flavoprotein-like_sf"/>
</dbReference>
<evidence type="ECO:0000259" key="1">
    <source>
        <dbReference type="Pfam" id="PF03358"/>
    </source>
</evidence>
<dbReference type="RefSeq" id="WP_011129224.1">
    <property type="nucleotide sequence ID" value="NC_005070.1"/>
</dbReference>
<dbReference type="EMBL" id="BX569695">
    <property type="protein sequence ID" value="CAE08886.1"/>
    <property type="molecule type" value="Genomic_DNA"/>
</dbReference>
<dbReference type="Gene3D" id="3.40.50.360">
    <property type="match status" value="1"/>
</dbReference>
<dbReference type="InterPro" id="IPR005025">
    <property type="entry name" value="FMN_Rdtase-like_dom"/>
</dbReference>
<evidence type="ECO:0000313" key="3">
    <source>
        <dbReference type="Proteomes" id="UP000001422"/>
    </source>
</evidence>
<dbReference type="Proteomes" id="UP000001422">
    <property type="component" value="Chromosome"/>
</dbReference>
<dbReference type="PANTHER" id="PTHR30543:SF21">
    <property type="entry name" value="NAD(P)H-DEPENDENT FMN REDUCTASE LOT6"/>
    <property type="match status" value="1"/>
</dbReference>
<sequence>MPPDLIVVAASNGENLKLAERCVHAASQRQAQAELIDLTVLSLPLYTQRVQAAGAGADLISLRDRLHAAPRWMICAPEYNGSIPPVLSNSIAWLSVLDDDFRSLFNGRPIAIGTHSGGGGMEVLISMRIQLTHLGADVIGRQLLSNFSKPAKDESIDDVVKRLLQRQPLAL</sequence>
<dbReference type="AlphaFoldDB" id="Q7U3Q8"/>
<feature type="domain" description="NADPH-dependent FMN reductase-like" evidence="1">
    <location>
        <begin position="6"/>
        <end position="145"/>
    </location>
</feature>
<proteinExistence type="predicted"/>
<organism evidence="2 3">
    <name type="scientific">Parasynechococcus marenigrum (strain WH8102)</name>
    <dbReference type="NCBI Taxonomy" id="84588"/>
    <lineage>
        <taxon>Bacteria</taxon>
        <taxon>Bacillati</taxon>
        <taxon>Cyanobacteriota</taxon>
        <taxon>Cyanophyceae</taxon>
        <taxon>Synechococcales</taxon>
        <taxon>Prochlorococcaceae</taxon>
        <taxon>Parasynechococcus</taxon>
        <taxon>Parasynechococcus marenigrum</taxon>
    </lineage>
</organism>
<accession>Q7U3Q8</accession>
<keyword evidence="3" id="KW-1185">Reference proteome</keyword>
<name>Q7U3Q8_PARMW</name>
<dbReference type="InterPro" id="IPR050712">
    <property type="entry name" value="NAD(P)H-dep_reductase"/>
</dbReference>
<dbReference type="STRING" id="84588.SYNW2371"/>
<dbReference type="Pfam" id="PF03358">
    <property type="entry name" value="FMN_red"/>
    <property type="match status" value="1"/>
</dbReference>
<dbReference type="eggNOG" id="COG0431">
    <property type="taxonomic scope" value="Bacteria"/>
</dbReference>